<evidence type="ECO:0000313" key="3">
    <source>
        <dbReference type="Proteomes" id="UP000679725"/>
    </source>
</evidence>
<dbReference type="EMBL" id="CAJRAU010000007">
    <property type="protein sequence ID" value="CAG5073074.1"/>
    <property type="molecule type" value="Genomic_DNA"/>
</dbReference>
<dbReference type="InterPro" id="IPR014710">
    <property type="entry name" value="RmlC-like_jellyroll"/>
</dbReference>
<evidence type="ECO:0000259" key="1">
    <source>
        <dbReference type="Pfam" id="PF00027"/>
    </source>
</evidence>
<protein>
    <recommendedName>
        <fullName evidence="1">Cyclic nucleotide-binding domain-containing protein</fullName>
    </recommendedName>
</protein>
<keyword evidence="3" id="KW-1185">Reference proteome</keyword>
<dbReference type="CDD" id="cd00038">
    <property type="entry name" value="CAP_ED"/>
    <property type="match status" value="1"/>
</dbReference>
<organism evidence="2 3">
    <name type="scientific">Dyadobacter linearis</name>
    <dbReference type="NCBI Taxonomy" id="2823330"/>
    <lineage>
        <taxon>Bacteria</taxon>
        <taxon>Pseudomonadati</taxon>
        <taxon>Bacteroidota</taxon>
        <taxon>Cytophagia</taxon>
        <taxon>Cytophagales</taxon>
        <taxon>Spirosomataceae</taxon>
        <taxon>Dyadobacter</taxon>
    </lineage>
</organism>
<dbReference type="InterPro" id="IPR018490">
    <property type="entry name" value="cNMP-bd_dom_sf"/>
</dbReference>
<proteinExistence type="predicted"/>
<dbReference type="SUPFAM" id="SSF51206">
    <property type="entry name" value="cAMP-binding domain-like"/>
    <property type="match status" value="1"/>
</dbReference>
<comment type="caution">
    <text evidence="2">The sequence shown here is derived from an EMBL/GenBank/DDBJ whole genome shotgun (WGS) entry which is preliminary data.</text>
</comment>
<reference evidence="2 3" key="1">
    <citation type="submission" date="2021-04" db="EMBL/GenBank/DDBJ databases">
        <authorList>
            <person name="Rodrigo-Torres L."/>
            <person name="Arahal R. D."/>
            <person name="Lucena T."/>
        </authorList>
    </citation>
    <scope>NUCLEOTIDE SEQUENCE [LARGE SCALE GENOMIC DNA]</scope>
    <source>
        <strain evidence="2 3">CECT 9623</strain>
    </source>
</reference>
<accession>A0ABM8UWA0</accession>
<dbReference type="Gene3D" id="2.60.120.10">
    <property type="entry name" value="Jelly Rolls"/>
    <property type="match status" value="1"/>
</dbReference>
<gene>
    <name evidence="2" type="ORF">DYBT9623_04599</name>
</gene>
<dbReference type="Pfam" id="PF00027">
    <property type="entry name" value="cNMP_binding"/>
    <property type="match status" value="1"/>
</dbReference>
<dbReference type="InterPro" id="IPR000595">
    <property type="entry name" value="cNMP-bd_dom"/>
</dbReference>
<sequence>MDVRQRPTSCRAVIPQYMYDAFFNYLEKFSSEPVSEDDKVLLKKALVPAKLRKRQYFLQAGDQCKHFAFIVKGAMRQYSVDDKGSEHIIRLGVEDWWMGDRESWVMLSPSIYNIDAWEDTEMLLINRANTLELIKTIHPFCEMIQQLDEKNNIANQRRLTSSISSTAQKRYTEFVDCYPELTQRFPQHIIASYLGITKDTLSRVRRQLLQDKSI</sequence>
<evidence type="ECO:0000313" key="2">
    <source>
        <dbReference type="EMBL" id="CAG5073074.1"/>
    </source>
</evidence>
<name>A0ABM8UWA0_9BACT</name>
<dbReference type="Proteomes" id="UP000679725">
    <property type="component" value="Unassembled WGS sequence"/>
</dbReference>
<feature type="domain" description="Cyclic nucleotide-binding" evidence="1">
    <location>
        <begin position="50"/>
        <end position="136"/>
    </location>
</feature>